<evidence type="ECO:0000313" key="1">
    <source>
        <dbReference type="EMBL" id="MBB6646578.1"/>
    </source>
</evidence>
<keyword evidence="2" id="KW-1185">Reference proteome</keyword>
<organism evidence="1 2">
    <name type="scientific">Halobellus ruber</name>
    <dbReference type="NCBI Taxonomy" id="2761102"/>
    <lineage>
        <taxon>Archaea</taxon>
        <taxon>Methanobacteriati</taxon>
        <taxon>Methanobacteriota</taxon>
        <taxon>Stenosarchaea group</taxon>
        <taxon>Halobacteria</taxon>
        <taxon>Halobacteriales</taxon>
        <taxon>Haloferacaceae</taxon>
        <taxon>Halobellus</taxon>
    </lineage>
</organism>
<gene>
    <name evidence="1" type="ORF">H5V44_09800</name>
</gene>
<name>A0A7J9SIM2_9EURY</name>
<protein>
    <submittedName>
        <fullName evidence="1">Uncharacterized protein</fullName>
    </submittedName>
</protein>
<dbReference type="EMBL" id="JACKXD010000003">
    <property type="protein sequence ID" value="MBB6646578.1"/>
    <property type="molecule type" value="Genomic_DNA"/>
</dbReference>
<comment type="caution">
    <text evidence="1">The sequence shown here is derived from an EMBL/GenBank/DDBJ whole genome shotgun (WGS) entry which is preliminary data.</text>
</comment>
<dbReference type="AlphaFoldDB" id="A0A7J9SIM2"/>
<accession>A0A7J9SIM2</accession>
<reference evidence="1 2" key="1">
    <citation type="submission" date="2020-08" db="EMBL/GenBank/DDBJ databases">
        <authorList>
            <person name="Seo M.-J."/>
        </authorList>
    </citation>
    <scope>NUCLEOTIDE SEQUENCE [LARGE SCALE GENOMIC DNA]</scope>
    <source>
        <strain evidence="1 2">MBLA0160</strain>
    </source>
</reference>
<sequence>MRARELEIAGRFRSPTDYGIPELPDWQVCRPSRGGVELADDGDTFIRAEDPIRFEENHR</sequence>
<evidence type="ECO:0000313" key="2">
    <source>
        <dbReference type="Proteomes" id="UP000546257"/>
    </source>
</evidence>
<dbReference type="Proteomes" id="UP000546257">
    <property type="component" value="Unassembled WGS sequence"/>
</dbReference>
<proteinExistence type="predicted"/>
<dbReference type="RefSeq" id="WP_185192944.1">
    <property type="nucleotide sequence ID" value="NZ_JACKXD010000003.1"/>
</dbReference>